<feature type="domain" description="Response regulatory" evidence="21">
    <location>
        <begin position="471"/>
        <end position="587"/>
    </location>
</feature>
<evidence type="ECO:0000256" key="5">
    <source>
        <dbReference type="ARBA" id="ARBA00018672"/>
    </source>
</evidence>
<dbReference type="PROSITE" id="PS50109">
    <property type="entry name" value="HIS_KIN"/>
    <property type="match status" value="1"/>
</dbReference>
<evidence type="ECO:0000256" key="19">
    <source>
        <dbReference type="SAM" id="Phobius"/>
    </source>
</evidence>
<feature type="modified residue" description="Phosphohistidine" evidence="17">
    <location>
        <position position="640"/>
    </location>
</feature>
<organism evidence="23 24">
    <name type="scientific">Thermosyntropha lipolytica DSM 11003</name>
    <dbReference type="NCBI Taxonomy" id="1123382"/>
    <lineage>
        <taxon>Bacteria</taxon>
        <taxon>Bacillati</taxon>
        <taxon>Bacillota</taxon>
        <taxon>Clostridia</taxon>
        <taxon>Eubacteriales</taxon>
        <taxon>Syntrophomonadaceae</taxon>
        <taxon>Thermosyntropha</taxon>
    </lineage>
</organism>
<dbReference type="Pfam" id="PF02518">
    <property type="entry name" value="HATPase_c"/>
    <property type="match status" value="1"/>
</dbReference>
<keyword evidence="10" id="KW-0808">Transferase</keyword>
<accession>A0A1M5M602</accession>
<dbReference type="SUPFAM" id="SSF47384">
    <property type="entry name" value="Homodimeric domain of signal transducing histidine kinase"/>
    <property type="match status" value="1"/>
</dbReference>
<dbReference type="PRINTS" id="PR00344">
    <property type="entry name" value="BCTRLSENSOR"/>
</dbReference>
<feature type="domain" description="Histidine kinase" evidence="20">
    <location>
        <begin position="217"/>
        <end position="437"/>
    </location>
</feature>
<dbReference type="Gene3D" id="1.20.120.160">
    <property type="entry name" value="HPT domain"/>
    <property type="match status" value="1"/>
</dbReference>
<evidence type="ECO:0000256" key="17">
    <source>
        <dbReference type="PROSITE-ProRule" id="PRU00110"/>
    </source>
</evidence>
<dbReference type="SMART" id="SM00387">
    <property type="entry name" value="HATPase_c"/>
    <property type="match status" value="1"/>
</dbReference>
<dbReference type="Gene3D" id="1.10.287.130">
    <property type="match status" value="1"/>
</dbReference>
<dbReference type="RefSeq" id="WP_073090521.1">
    <property type="nucleotide sequence ID" value="NZ_FQWY01000010.1"/>
</dbReference>
<dbReference type="EC" id="2.7.13.3" evidence="4"/>
<dbReference type="CDD" id="cd00082">
    <property type="entry name" value="HisKA"/>
    <property type="match status" value="1"/>
</dbReference>
<dbReference type="SUPFAM" id="SSF55874">
    <property type="entry name" value="ATPase domain of HSP90 chaperone/DNA topoisomerase II/histidine kinase"/>
    <property type="match status" value="1"/>
</dbReference>
<evidence type="ECO:0000256" key="10">
    <source>
        <dbReference type="ARBA" id="ARBA00022777"/>
    </source>
</evidence>
<feature type="modified residue" description="4-aspartylphosphate" evidence="18">
    <location>
        <position position="520"/>
    </location>
</feature>
<dbReference type="InterPro" id="IPR004358">
    <property type="entry name" value="Sig_transdc_His_kin-like_C"/>
</dbReference>
<evidence type="ECO:0000256" key="13">
    <source>
        <dbReference type="ARBA" id="ARBA00023012"/>
    </source>
</evidence>
<keyword evidence="14 19" id="KW-0472">Membrane</keyword>
<keyword evidence="9" id="KW-0547">Nucleotide-binding</keyword>
<dbReference type="SUPFAM" id="SSF52172">
    <property type="entry name" value="CheY-like"/>
    <property type="match status" value="1"/>
</dbReference>
<dbReference type="PROSITE" id="PS50110">
    <property type="entry name" value="RESPONSE_REGULATORY"/>
    <property type="match status" value="1"/>
</dbReference>
<evidence type="ECO:0000256" key="7">
    <source>
        <dbReference type="ARBA" id="ARBA00022553"/>
    </source>
</evidence>
<evidence type="ECO:0000256" key="9">
    <source>
        <dbReference type="ARBA" id="ARBA00022741"/>
    </source>
</evidence>
<dbReference type="PANTHER" id="PTHR45339:SF1">
    <property type="entry name" value="HYBRID SIGNAL TRANSDUCTION HISTIDINE KINASE J"/>
    <property type="match status" value="1"/>
</dbReference>
<evidence type="ECO:0000313" key="23">
    <source>
        <dbReference type="EMBL" id="SHG72650.1"/>
    </source>
</evidence>
<dbReference type="InterPro" id="IPR036890">
    <property type="entry name" value="HATPase_C_sf"/>
</dbReference>
<dbReference type="SMART" id="SM00388">
    <property type="entry name" value="HisKA"/>
    <property type="match status" value="1"/>
</dbReference>
<dbReference type="OrthoDB" id="9790669at2"/>
<dbReference type="SUPFAM" id="SSF47226">
    <property type="entry name" value="Histidine-containing phosphotransfer domain, HPT domain"/>
    <property type="match status" value="1"/>
</dbReference>
<dbReference type="CDD" id="cd16922">
    <property type="entry name" value="HATPase_EvgS-ArcB-TorS-like"/>
    <property type="match status" value="1"/>
</dbReference>
<evidence type="ECO:0000256" key="18">
    <source>
        <dbReference type="PROSITE-ProRule" id="PRU00169"/>
    </source>
</evidence>
<evidence type="ECO:0000259" key="20">
    <source>
        <dbReference type="PROSITE" id="PS50109"/>
    </source>
</evidence>
<evidence type="ECO:0000256" key="16">
    <source>
        <dbReference type="ARBA" id="ARBA00074306"/>
    </source>
</evidence>
<comment type="subcellular location">
    <subcellularLocation>
        <location evidence="2">Cell membrane</location>
        <topology evidence="2">Multi-pass membrane protein</topology>
    </subcellularLocation>
</comment>
<proteinExistence type="inferred from homology"/>
<sequence length="692" mass="78499">MSKKVSYHFYAYGILFFILSGIIFSILINKYSLAYYEDFIKIAEMIVIITAIYLLLLLILHILFFTLKLSPNNFYIKLKTRFMPIRYQAHILENVQESIVAIALTPNNDIFYMNEQAKKLYGDLRKGNLELLSTKLSLSPEEIEEIKKHIKSGQAYKIQKTLTVEGEKKLFLHKITPLHNHYYLEGLLIISSDITELVKQKIEAETANISKSLFLANMSHEIRTPLIGILGAVDLLEKSDLNPKQLENTSIIRRCSEEVLDIITQILDVSKIEIGLLKVVPQPCDLYEVFQNLITIIEPLIREKSLKLEVNLDFTPWAQVLVDPIKLRQILSQILFNAVKFTHKGKVTIKGKTICQDNNAFLCVDIADTGIGIPENELKNIFDPFTQVDNSASRSYGGTGIGLYICHKLVQAMEGTIDIKSRIGQGTTVSLKIPLMITDNSGKVQETNNKPTRNDIYQHVIDNQIVFFPRSVLLVEDNKLNQKIIAEILINYGFEVATADNGLECLSMLQKSYFDIILMDMQMPVMDGYEATRLIRQDEKLKDIPIIAITAHAVTGDKEKCLACGCSSYLAKPFKAEELIEEIKKYLSRQVKPVKISPLTPNLFIKEFIPEFLDTLGNMLEELDIIIANRDIDNICSISHDIKGMAGMYGFHEISETAAQMEKAAKLGAWETIHIMQQKLYALYQNAESQVS</sequence>
<feature type="transmembrane region" description="Helical" evidence="19">
    <location>
        <begin position="7"/>
        <end position="28"/>
    </location>
</feature>
<dbReference type="InterPro" id="IPR005467">
    <property type="entry name" value="His_kinase_dom"/>
</dbReference>
<evidence type="ECO:0000256" key="6">
    <source>
        <dbReference type="ARBA" id="ARBA00022475"/>
    </source>
</evidence>
<name>A0A1M5M602_9FIRM</name>
<keyword evidence="8 19" id="KW-0812">Transmembrane</keyword>
<evidence type="ECO:0000256" key="3">
    <source>
        <dbReference type="ARBA" id="ARBA00006402"/>
    </source>
</evidence>
<evidence type="ECO:0000256" key="12">
    <source>
        <dbReference type="ARBA" id="ARBA00022989"/>
    </source>
</evidence>
<dbReference type="InterPro" id="IPR011006">
    <property type="entry name" value="CheY-like_superfamily"/>
</dbReference>
<dbReference type="Pfam" id="PF00072">
    <property type="entry name" value="Response_reg"/>
    <property type="match status" value="1"/>
</dbReference>
<dbReference type="InterPro" id="IPR003661">
    <property type="entry name" value="HisK_dim/P_dom"/>
</dbReference>
<evidence type="ECO:0000256" key="1">
    <source>
        <dbReference type="ARBA" id="ARBA00000085"/>
    </source>
</evidence>
<keyword evidence="11" id="KW-0067">ATP-binding</keyword>
<dbReference type="GO" id="GO:0000155">
    <property type="term" value="F:phosphorelay sensor kinase activity"/>
    <property type="evidence" value="ECO:0007669"/>
    <property type="project" value="InterPro"/>
</dbReference>
<evidence type="ECO:0000256" key="8">
    <source>
        <dbReference type="ARBA" id="ARBA00022692"/>
    </source>
</evidence>
<evidence type="ECO:0000256" key="14">
    <source>
        <dbReference type="ARBA" id="ARBA00023136"/>
    </source>
</evidence>
<dbReference type="InterPro" id="IPR008207">
    <property type="entry name" value="Sig_transdc_His_kin_Hpt_dom"/>
</dbReference>
<evidence type="ECO:0000256" key="2">
    <source>
        <dbReference type="ARBA" id="ARBA00004651"/>
    </source>
</evidence>
<dbReference type="CDD" id="cd00088">
    <property type="entry name" value="HPT"/>
    <property type="match status" value="1"/>
</dbReference>
<dbReference type="PROSITE" id="PS50894">
    <property type="entry name" value="HPT"/>
    <property type="match status" value="1"/>
</dbReference>
<keyword evidence="24" id="KW-1185">Reference proteome</keyword>
<evidence type="ECO:0000256" key="11">
    <source>
        <dbReference type="ARBA" id="ARBA00022840"/>
    </source>
</evidence>
<dbReference type="InterPro" id="IPR001789">
    <property type="entry name" value="Sig_transdc_resp-reg_receiver"/>
</dbReference>
<evidence type="ECO:0000256" key="4">
    <source>
        <dbReference type="ARBA" id="ARBA00012438"/>
    </source>
</evidence>
<dbReference type="Proteomes" id="UP000242329">
    <property type="component" value="Unassembled WGS sequence"/>
</dbReference>
<dbReference type="GO" id="GO:0005886">
    <property type="term" value="C:plasma membrane"/>
    <property type="evidence" value="ECO:0007669"/>
    <property type="project" value="UniProtKB-SubCell"/>
</dbReference>
<evidence type="ECO:0000259" key="21">
    <source>
        <dbReference type="PROSITE" id="PS50110"/>
    </source>
</evidence>
<dbReference type="SMART" id="SM00448">
    <property type="entry name" value="REC"/>
    <property type="match status" value="1"/>
</dbReference>
<feature type="domain" description="HPt" evidence="22">
    <location>
        <begin position="601"/>
        <end position="692"/>
    </location>
</feature>
<protein>
    <recommendedName>
        <fullName evidence="16">Circadian input-output histidine kinase CikA</fullName>
        <ecNumber evidence="4">2.7.13.3</ecNumber>
    </recommendedName>
    <alternativeName>
        <fullName evidence="5">Stage 0 sporulation protein A homolog</fullName>
    </alternativeName>
</protein>
<gene>
    <name evidence="23" type="ORF">SAMN02745221_00844</name>
</gene>
<dbReference type="InterPro" id="IPR036097">
    <property type="entry name" value="HisK_dim/P_sf"/>
</dbReference>
<dbReference type="InterPro" id="IPR036641">
    <property type="entry name" value="HPT_dom_sf"/>
</dbReference>
<reference evidence="24" key="1">
    <citation type="submission" date="2016-11" db="EMBL/GenBank/DDBJ databases">
        <authorList>
            <person name="Varghese N."/>
            <person name="Submissions S."/>
        </authorList>
    </citation>
    <scope>NUCLEOTIDE SEQUENCE [LARGE SCALE GENOMIC DNA]</scope>
    <source>
        <strain evidence="24">DSM 11003</strain>
    </source>
</reference>
<dbReference type="Gene3D" id="3.30.565.10">
    <property type="entry name" value="Histidine kinase-like ATPase, C-terminal domain"/>
    <property type="match status" value="1"/>
</dbReference>
<evidence type="ECO:0000313" key="24">
    <source>
        <dbReference type="Proteomes" id="UP000242329"/>
    </source>
</evidence>
<keyword evidence="6" id="KW-1003">Cell membrane</keyword>
<dbReference type="Gene3D" id="3.30.450.20">
    <property type="entry name" value="PAS domain"/>
    <property type="match status" value="1"/>
</dbReference>
<comment type="similarity">
    <text evidence="3">In the N-terminal section; belongs to the phytochrome family.</text>
</comment>
<comment type="catalytic activity">
    <reaction evidence="1">
        <text>ATP + protein L-histidine = ADP + protein N-phospho-L-histidine.</text>
        <dbReference type="EC" id="2.7.13.3"/>
    </reaction>
</comment>
<dbReference type="FunFam" id="3.30.565.10:FF:000010">
    <property type="entry name" value="Sensor histidine kinase RcsC"/>
    <property type="match status" value="1"/>
</dbReference>
<dbReference type="PANTHER" id="PTHR45339">
    <property type="entry name" value="HYBRID SIGNAL TRANSDUCTION HISTIDINE KINASE J"/>
    <property type="match status" value="1"/>
</dbReference>
<dbReference type="Gene3D" id="3.40.50.2300">
    <property type="match status" value="1"/>
</dbReference>
<comment type="function">
    <text evidence="15">May play the central regulatory role in sporulation. It may be an element of the effector pathway responsible for the activation of sporulation genes in response to nutritional stress. Spo0A may act in concert with spo0H (a sigma factor) to control the expression of some genes that are critical to the sporulation process.</text>
</comment>
<keyword evidence="12 19" id="KW-1133">Transmembrane helix</keyword>
<dbReference type="Pfam" id="PF01627">
    <property type="entry name" value="Hpt"/>
    <property type="match status" value="1"/>
</dbReference>
<dbReference type="CDD" id="cd17546">
    <property type="entry name" value="REC_hyHK_CKI1_RcsC-like"/>
    <property type="match status" value="1"/>
</dbReference>
<keyword evidence="7 18" id="KW-0597">Phosphoprotein</keyword>
<keyword evidence="13" id="KW-0902">Two-component regulatory system</keyword>
<dbReference type="InterPro" id="IPR003594">
    <property type="entry name" value="HATPase_dom"/>
</dbReference>
<evidence type="ECO:0000259" key="22">
    <source>
        <dbReference type="PROSITE" id="PS50894"/>
    </source>
</evidence>
<dbReference type="EMBL" id="FQWY01000010">
    <property type="protein sequence ID" value="SHG72650.1"/>
    <property type="molecule type" value="Genomic_DNA"/>
</dbReference>
<feature type="transmembrane region" description="Helical" evidence="19">
    <location>
        <begin position="40"/>
        <end position="67"/>
    </location>
</feature>
<evidence type="ECO:0000256" key="15">
    <source>
        <dbReference type="ARBA" id="ARBA00024867"/>
    </source>
</evidence>
<dbReference type="GO" id="GO:0005524">
    <property type="term" value="F:ATP binding"/>
    <property type="evidence" value="ECO:0007669"/>
    <property type="project" value="UniProtKB-KW"/>
</dbReference>
<dbReference type="STRING" id="1123382.SAMN02745221_00844"/>
<keyword evidence="10" id="KW-0418">Kinase</keyword>
<dbReference type="AlphaFoldDB" id="A0A1M5M602"/>
<dbReference type="Pfam" id="PF00512">
    <property type="entry name" value="HisKA"/>
    <property type="match status" value="1"/>
</dbReference>